<dbReference type="Proteomes" id="UP001595871">
    <property type="component" value="Unassembled WGS sequence"/>
</dbReference>
<dbReference type="RefSeq" id="WP_234460870.1">
    <property type="nucleotide sequence ID" value="NZ_BAAAYA010000008.1"/>
</dbReference>
<name>A0ABV8N129_9ACTN</name>
<protein>
    <submittedName>
        <fullName evidence="1">Uncharacterized protein</fullName>
    </submittedName>
</protein>
<evidence type="ECO:0000313" key="1">
    <source>
        <dbReference type="EMBL" id="MFC4186129.1"/>
    </source>
</evidence>
<keyword evidence="2" id="KW-1185">Reference proteome</keyword>
<evidence type="ECO:0000313" key="2">
    <source>
        <dbReference type="Proteomes" id="UP001595871"/>
    </source>
</evidence>
<sequence length="168" mass="18797">MTETTQSTLCYCGCRTTIGYGRTFAAGHDKIAEAAYMAVHHNGSVAELLISQGYGPENPVTDAAVATGKWKKCEHCDYKGAPESIRNHMVKVQKAETNQRESLEKSLRSLGGTWDPSRGMQTLRDAGYHPSEKYIREVYRRLADEGLLEKIDEHRAIYFVTEQCGPRP</sequence>
<accession>A0ABV8N129</accession>
<organism evidence="1 2">
    <name type="scientific">Streptomyces flavovirens</name>
    <dbReference type="NCBI Taxonomy" id="52258"/>
    <lineage>
        <taxon>Bacteria</taxon>
        <taxon>Bacillati</taxon>
        <taxon>Actinomycetota</taxon>
        <taxon>Actinomycetes</taxon>
        <taxon>Kitasatosporales</taxon>
        <taxon>Streptomycetaceae</taxon>
        <taxon>Streptomyces</taxon>
    </lineage>
</organism>
<proteinExistence type="predicted"/>
<dbReference type="EMBL" id="JBHSCF010000009">
    <property type="protein sequence ID" value="MFC4186129.1"/>
    <property type="molecule type" value="Genomic_DNA"/>
</dbReference>
<comment type="caution">
    <text evidence="1">The sequence shown here is derived from an EMBL/GenBank/DDBJ whole genome shotgun (WGS) entry which is preliminary data.</text>
</comment>
<reference evidence="2" key="1">
    <citation type="journal article" date="2019" name="Int. J. Syst. Evol. Microbiol.">
        <title>The Global Catalogue of Microorganisms (GCM) 10K type strain sequencing project: providing services to taxonomists for standard genome sequencing and annotation.</title>
        <authorList>
            <consortium name="The Broad Institute Genomics Platform"/>
            <consortium name="The Broad Institute Genome Sequencing Center for Infectious Disease"/>
            <person name="Wu L."/>
            <person name="Ma J."/>
        </authorList>
    </citation>
    <scope>NUCLEOTIDE SEQUENCE [LARGE SCALE GENOMIC DNA]</scope>
    <source>
        <strain evidence="2">CCM 3243</strain>
    </source>
</reference>
<gene>
    <name evidence="1" type="ORF">ACFO3R_06975</name>
</gene>